<gene>
    <name evidence="4" type="ORF">PROFUN_08710</name>
</gene>
<dbReference type="PANTHER" id="PTHR12612">
    <property type="entry name" value="NUCLEAR TRANSPORT FACTOR 2"/>
    <property type="match status" value="1"/>
</dbReference>
<comment type="function">
    <text evidence="2">Has a role in nuclear-cytoplasmic transport of proteins and mRNAs.</text>
</comment>
<dbReference type="InterPro" id="IPR002075">
    <property type="entry name" value="NTF2_dom"/>
</dbReference>
<dbReference type="Gene3D" id="3.10.450.50">
    <property type="match status" value="1"/>
</dbReference>
<sequence>MANFEEVGKAFVNHYFNMFDSNQRANLRGLYQPQSMLTFEDGKFQGADAIVNKLTSLSFQQVRHEVTTLEAQPTTGGGVLILVCGQLVVDGESNALKFSQVFNLLPANGNFFVANELFRFV</sequence>
<dbReference type="InterPro" id="IPR018222">
    <property type="entry name" value="Nuclear_transport_factor_2_euk"/>
</dbReference>
<dbReference type="OrthoDB" id="6507044at2759"/>
<evidence type="ECO:0000256" key="2">
    <source>
        <dbReference type="RuleBase" id="RU369002"/>
    </source>
</evidence>
<dbReference type="STRING" id="1890364.A0A2P6MQZ1"/>
<dbReference type="GO" id="GO:0005635">
    <property type="term" value="C:nuclear envelope"/>
    <property type="evidence" value="ECO:0007669"/>
    <property type="project" value="UniProtKB-ARBA"/>
</dbReference>
<evidence type="ECO:0000313" key="4">
    <source>
        <dbReference type="EMBL" id="PRP74086.1"/>
    </source>
</evidence>
<keyword evidence="2" id="KW-0813">Transport</keyword>
<evidence type="ECO:0000256" key="1">
    <source>
        <dbReference type="ARBA" id="ARBA00022490"/>
    </source>
</evidence>
<keyword evidence="2" id="KW-0653">Protein transport</keyword>
<comment type="caution">
    <text evidence="4">The sequence shown here is derived from an EMBL/GenBank/DDBJ whole genome shotgun (WGS) entry which is preliminary data.</text>
</comment>
<accession>A0A2P6MQZ1</accession>
<dbReference type="EMBL" id="MDYQ01000502">
    <property type="protein sequence ID" value="PRP74086.1"/>
    <property type="molecule type" value="Genomic_DNA"/>
</dbReference>
<evidence type="ECO:0000313" key="5">
    <source>
        <dbReference type="Proteomes" id="UP000241769"/>
    </source>
</evidence>
<dbReference type="SUPFAM" id="SSF54427">
    <property type="entry name" value="NTF2-like"/>
    <property type="match status" value="1"/>
</dbReference>
<dbReference type="InterPro" id="IPR045875">
    <property type="entry name" value="NTF2"/>
</dbReference>
<keyword evidence="1 2" id="KW-0963">Cytoplasm</keyword>
<keyword evidence="5" id="KW-1185">Reference proteome</keyword>
<organism evidence="4 5">
    <name type="scientific">Planoprotostelium fungivorum</name>
    <dbReference type="NCBI Taxonomy" id="1890364"/>
    <lineage>
        <taxon>Eukaryota</taxon>
        <taxon>Amoebozoa</taxon>
        <taxon>Evosea</taxon>
        <taxon>Variosea</taxon>
        <taxon>Cavosteliida</taxon>
        <taxon>Cavosteliaceae</taxon>
        <taxon>Planoprotostelium</taxon>
    </lineage>
</organism>
<comment type="subcellular location">
    <subcellularLocation>
        <location evidence="2">Cytoplasm</location>
    </subcellularLocation>
    <subcellularLocation>
        <location evidence="2">Nucleus</location>
    </subcellularLocation>
</comment>
<evidence type="ECO:0000259" key="3">
    <source>
        <dbReference type="PROSITE" id="PS50177"/>
    </source>
</evidence>
<dbReference type="AlphaFoldDB" id="A0A2P6MQZ1"/>
<proteinExistence type="predicted"/>
<dbReference type="GO" id="GO:0005737">
    <property type="term" value="C:cytoplasm"/>
    <property type="evidence" value="ECO:0007669"/>
    <property type="project" value="UniProtKB-SubCell"/>
</dbReference>
<dbReference type="PROSITE" id="PS50177">
    <property type="entry name" value="NTF2_DOMAIN"/>
    <property type="match status" value="1"/>
</dbReference>
<reference evidence="4 5" key="1">
    <citation type="journal article" date="2018" name="Genome Biol. Evol.">
        <title>Multiple Roots of Fruiting Body Formation in Amoebozoa.</title>
        <authorList>
            <person name="Hillmann F."/>
            <person name="Forbes G."/>
            <person name="Novohradska S."/>
            <person name="Ferling I."/>
            <person name="Riege K."/>
            <person name="Groth M."/>
            <person name="Westermann M."/>
            <person name="Marz M."/>
            <person name="Spaller T."/>
            <person name="Winckler T."/>
            <person name="Schaap P."/>
            <person name="Glockner G."/>
        </authorList>
    </citation>
    <scope>NUCLEOTIDE SEQUENCE [LARGE SCALE GENOMIC DNA]</scope>
    <source>
        <strain evidence="4 5">Jena</strain>
    </source>
</reference>
<dbReference type="FunFam" id="3.10.450.50:FF:000005">
    <property type="entry name" value="Nuclear transport factor 2"/>
    <property type="match status" value="1"/>
</dbReference>
<feature type="domain" description="NTF2" evidence="3">
    <location>
        <begin position="7"/>
        <end position="120"/>
    </location>
</feature>
<keyword evidence="2" id="KW-0539">Nucleus</keyword>
<dbReference type="GO" id="GO:0051028">
    <property type="term" value="P:mRNA transport"/>
    <property type="evidence" value="ECO:0007669"/>
    <property type="project" value="UniProtKB-UniRule"/>
</dbReference>
<dbReference type="Proteomes" id="UP000241769">
    <property type="component" value="Unassembled WGS sequence"/>
</dbReference>
<protein>
    <recommendedName>
        <fullName evidence="2">Nuclear transport factor 2</fullName>
        <shortName evidence="2">NTF-2</shortName>
    </recommendedName>
</protein>
<dbReference type="InParanoid" id="A0A2P6MQZ1"/>
<dbReference type="CDD" id="cd00780">
    <property type="entry name" value="NTF2"/>
    <property type="match status" value="1"/>
</dbReference>
<dbReference type="InterPro" id="IPR032710">
    <property type="entry name" value="NTF2-like_dom_sf"/>
</dbReference>
<name>A0A2P6MQZ1_9EUKA</name>
<dbReference type="GO" id="GO:0006606">
    <property type="term" value="P:protein import into nucleus"/>
    <property type="evidence" value="ECO:0007669"/>
    <property type="project" value="UniProtKB-ARBA"/>
</dbReference>
<dbReference type="FunCoup" id="A0A2P6MQZ1">
    <property type="interactions" value="1017"/>
</dbReference>
<dbReference type="Pfam" id="PF02136">
    <property type="entry name" value="NTF2"/>
    <property type="match status" value="1"/>
</dbReference>